<dbReference type="EMBL" id="CP076460">
    <property type="protein sequence ID" value="QWQ32321.1"/>
    <property type="molecule type" value="Genomic_DNA"/>
</dbReference>
<keyword evidence="2" id="KW-1185">Reference proteome</keyword>
<dbReference type="AlphaFoldDB" id="A0A8F1SBU8"/>
<gene>
    <name evidence="1" type="ORF">KOY48_00225</name>
</gene>
<accession>A0A8F1SBU8</accession>
<sequence>MQIKETTNSDGYIATFLTQSRKSHPGINISVLGKHNIRSITGAAAAGLACWHEY</sequence>
<name>A0A8F1SBU8_9BACT</name>
<evidence type="ECO:0000313" key="1">
    <source>
        <dbReference type="EMBL" id="QWQ32321.1"/>
    </source>
</evidence>
<evidence type="ECO:0000313" key="2">
    <source>
        <dbReference type="Proteomes" id="UP000679129"/>
    </source>
</evidence>
<organism evidence="1 2">
    <name type="scientific">Candidatus Minimicrobia naudis</name>
    <dbReference type="NCBI Taxonomy" id="2841263"/>
    <lineage>
        <taxon>Bacteria</taxon>
        <taxon>Candidatus Saccharimonadota</taxon>
        <taxon>Candidatus Saccharimonadota incertae sedis</taxon>
        <taxon>Candidatus Minimicrobia</taxon>
    </lineage>
</organism>
<dbReference type="KEGG" id="mnd:KOY48_00225"/>
<dbReference type="Proteomes" id="UP000679129">
    <property type="component" value="Chromosome"/>
</dbReference>
<proteinExistence type="predicted"/>
<reference evidence="1" key="1">
    <citation type="submission" date="2021-06" db="EMBL/GenBank/DDBJ databases">
        <title>An adapted protocol for Saccharibacteria cultivation: two new species join this phylum of Candidate Phyla Radiations.</title>
        <authorList>
            <person name="Ibrahim A."/>
            <person name="Maatouk M."/>
            <person name="Zgheib R."/>
            <person name="Haddad G."/>
            <person name="Bou Khalil J."/>
            <person name="Raoult D."/>
            <person name="Bittar F."/>
        </authorList>
    </citation>
    <scope>NUCLEOTIDE SEQUENCE</scope>
    <source>
        <strain evidence="1">IHU1</strain>
    </source>
</reference>
<protein>
    <submittedName>
        <fullName evidence="1">Uncharacterized protein</fullName>
    </submittedName>
</protein>